<comment type="caution">
    <text evidence="2">The sequence shown here is derived from an EMBL/GenBank/DDBJ whole genome shotgun (WGS) entry which is preliminary data.</text>
</comment>
<accession>A0ABV5CEU9</accession>
<sequence>MHIKGIEMDKGWISIHRKVVDSPYYFSEPFTKMQAWFDMLIIANHKAGFFFKRGIKVDVKRGQIGYDLESLAKRWMWSRGKVERFLNALENDNQIVRQKTNVTTLISITNYDEYQNNDKANSNPNDNANGHQTVKQTVKQTDTNNNVNKYNKNNKENNIKETRKQKLAQTGFEISLNNFLEMRKKIRKPATDRAVEMIKNELEKLSGGNEELKIQILDQSTMNSWQGVFPLKEDFSKKEKDSGQKEKESKFSNNVEVAKKSFGLS</sequence>
<evidence type="ECO:0000256" key="1">
    <source>
        <dbReference type="SAM" id="MobiDB-lite"/>
    </source>
</evidence>
<organism evidence="2 3">
    <name type="scientific">Albibacterium profundi</name>
    <dbReference type="NCBI Taxonomy" id="3134906"/>
    <lineage>
        <taxon>Bacteria</taxon>
        <taxon>Pseudomonadati</taxon>
        <taxon>Bacteroidota</taxon>
        <taxon>Sphingobacteriia</taxon>
        <taxon>Sphingobacteriales</taxon>
        <taxon>Sphingobacteriaceae</taxon>
        <taxon>Albibacterium</taxon>
    </lineage>
</organism>
<keyword evidence="3" id="KW-1185">Reference proteome</keyword>
<dbReference type="RefSeq" id="WP_375557619.1">
    <property type="nucleotide sequence ID" value="NZ_JBBVGT010000002.1"/>
</dbReference>
<evidence type="ECO:0000313" key="2">
    <source>
        <dbReference type="EMBL" id="MFB5946090.1"/>
    </source>
</evidence>
<feature type="region of interest" description="Disordered" evidence="1">
    <location>
        <begin position="233"/>
        <end position="252"/>
    </location>
</feature>
<feature type="compositionally biased region" description="Basic and acidic residues" evidence="1">
    <location>
        <begin position="233"/>
        <end position="250"/>
    </location>
</feature>
<gene>
    <name evidence="2" type="ORF">WKR92_09625</name>
</gene>
<dbReference type="EMBL" id="JBBVGT010000002">
    <property type="protein sequence ID" value="MFB5946090.1"/>
    <property type="molecule type" value="Genomic_DNA"/>
</dbReference>
<reference evidence="2 3" key="1">
    <citation type="submission" date="2024-04" db="EMBL/GenBank/DDBJ databases">
        <title>Albibacterium profundi sp. nov., isolated from sediment of the Challenger Deep of Mariana Trench.</title>
        <authorList>
            <person name="Wang Y."/>
        </authorList>
    </citation>
    <scope>NUCLEOTIDE SEQUENCE [LARGE SCALE GENOMIC DNA]</scope>
    <source>
        <strain evidence="2 3">RHL897</strain>
    </source>
</reference>
<name>A0ABV5CEU9_9SPHI</name>
<evidence type="ECO:0000313" key="3">
    <source>
        <dbReference type="Proteomes" id="UP001580928"/>
    </source>
</evidence>
<proteinExistence type="predicted"/>
<dbReference type="Proteomes" id="UP001580928">
    <property type="component" value="Unassembled WGS sequence"/>
</dbReference>
<protein>
    <submittedName>
        <fullName evidence="2">Uncharacterized protein</fullName>
    </submittedName>
</protein>